<evidence type="ECO:0000313" key="2">
    <source>
        <dbReference type="Proteomes" id="UP000075880"/>
    </source>
</evidence>
<dbReference type="Proteomes" id="UP000075880">
    <property type="component" value="Unassembled WGS sequence"/>
</dbReference>
<keyword evidence="2" id="KW-1185">Reference proteome</keyword>
<protein>
    <submittedName>
        <fullName evidence="1">Uncharacterized protein</fullName>
    </submittedName>
</protein>
<accession>A0AAG5DCN1</accession>
<organism evidence="1 2">
    <name type="scientific">Anopheles atroparvus</name>
    <name type="common">European mosquito</name>
    <dbReference type="NCBI Taxonomy" id="41427"/>
    <lineage>
        <taxon>Eukaryota</taxon>
        <taxon>Metazoa</taxon>
        <taxon>Ecdysozoa</taxon>
        <taxon>Arthropoda</taxon>
        <taxon>Hexapoda</taxon>
        <taxon>Insecta</taxon>
        <taxon>Pterygota</taxon>
        <taxon>Neoptera</taxon>
        <taxon>Endopterygota</taxon>
        <taxon>Diptera</taxon>
        <taxon>Nematocera</taxon>
        <taxon>Culicoidea</taxon>
        <taxon>Culicidae</taxon>
        <taxon>Anophelinae</taxon>
        <taxon>Anopheles</taxon>
    </lineage>
</organism>
<evidence type="ECO:0000313" key="1">
    <source>
        <dbReference type="EnsemblMetazoa" id="ENSAATROPP008610"/>
    </source>
</evidence>
<proteinExistence type="predicted"/>
<name>A0AAG5DCN1_ANOAO</name>
<dbReference type="EnsemblMetazoa" id="ENSAATROPT009512">
    <property type="protein sequence ID" value="ENSAATROPP008610"/>
    <property type="gene ID" value="ENSAATROPG007745"/>
</dbReference>
<sequence length="56" mass="6164">MVSDPVDEEEAGSSRVVFPKAQNEIETTVQWGNVKQRLEVCWILVSTMVLSLVGGT</sequence>
<reference evidence="1" key="1">
    <citation type="submission" date="2024-04" db="UniProtKB">
        <authorList>
            <consortium name="EnsemblMetazoa"/>
        </authorList>
    </citation>
    <scope>IDENTIFICATION</scope>
    <source>
        <strain evidence="1">EBRO</strain>
    </source>
</reference>
<dbReference type="AlphaFoldDB" id="A0AAG5DCN1"/>